<dbReference type="GO" id="GO:0005524">
    <property type="term" value="F:ATP binding"/>
    <property type="evidence" value="ECO:0007669"/>
    <property type="project" value="InterPro"/>
</dbReference>
<evidence type="ECO:0000256" key="6">
    <source>
        <dbReference type="ARBA" id="ARBA00022692"/>
    </source>
</evidence>
<dbReference type="InterPro" id="IPR059000">
    <property type="entry name" value="ATPase_P-type_domA"/>
</dbReference>
<keyword evidence="6 13" id="KW-0812">Transmembrane</keyword>
<dbReference type="Pfam" id="PF00403">
    <property type="entry name" value="HMA"/>
    <property type="match status" value="1"/>
</dbReference>
<dbReference type="GO" id="GO:0043682">
    <property type="term" value="F:P-type divalent copper transporter activity"/>
    <property type="evidence" value="ECO:0007669"/>
    <property type="project" value="TreeGrafter"/>
</dbReference>
<dbReference type="Gene3D" id="3.40.1110.10">
    <property type="entry name" value="Calcium-transporting ATPase, cytoplasmic domain N"/>
    <property type="match status" value="1"/>
</dbReference>
<dbReference type="PROSITE" id="PS00154">
    <property type="entry name" value="ATPASE_E1_E2"/>
    <property type="match status" value="1"/>
</dbReference>
<dbReference type="Pfam" id="PF12156">
    <property type="entry name" value="ATPase-cat_bd"/>
    <property type="match status" value="1"/>
</dbReference>
<keyword evidence="7" id="KW-0479">Metal-binding</keyword>
<dbReference type="InterPro" id="IPR023214">
    <property type="entry name" value="HAD_sf"/>
</dbReference>
<dbReference type="GO" id="GO:0055070">
    <property type="term" value="P:copper ion homeostasis"/>
    <property type="evidence" value="ECO:0007669"/>
    <property type="project" value="TreeGrafter"/>
</dbReference>
<dbReference type="InterPro" id="IPR036163">
    <property type="entry name" value="HMA_dom_sf"/>
</dbReference>
<dbReference type="InterPro" id="IPR008250">
    <property type="entry name" value="ATPase_P-typ_transduc_dom_A_sf"/>
</dbReference>
<dbReference type="InterPro" id="IPR023299">
    <property type="entry name" value="ATPase_P-typ_cyto_dom_N"/>
</dbReference>
<evidence type="ECO:0000256" key="2">
    <source>
        <dbReference type="ARBA" id="ARBA00006024"/>
    </source>
</evidence>
<comment type="caution">
    <text evidence="15">The sequence shown here is derived from an EMBL/GenBank/DDBJ whole genome shotgun (WGS) entry which is preliminary data.</text>
</comment>
<keyword evidence="5" id="KW-0597">Phosphoprotein</keyword>
<dbReference type="NCBIfam" id="TIGR01494">
    <property type="entry name" value="ATPase_P-type"/>
    <property type="match status" value="1"/>
</dbReference>
<dbReference type="GO" id="GO:0005886">
    <property type="term" value="C:plasma membrane"/>
    <property type="evidence" value="ECO:0007669"/>
    <property type="project" value="UniProtKB-SubCell"/>
</dbReference>
<dbReference type="PRINTS" id="PR00943">
    <property type="entry name" value="CUATPASE"/>
</dbReference>
<dbReference type="Proteomes" id="UP000479293">
    <property type="component" value="Unassembled WGS sequence"/>
</dbReference>
<evidence type="ECO:0000256" key="1">
    <source>
        <dbReference type="ARBA" id="ARBA00004651"/>
    </source>
</evidence>
<feature type="transmembrane region" description="Helical" evidence="13">
    <location>
        <begin position="434"/>
        <end position="453"/>
    </location>
</feature>
<keyword evidence="3" id="KW-0813">Transport</keyword>
<feature type="transmembrane region" description="Helical" evidence="13">
    <location>
        <begin position="459"/>
        <end position="482"/>
    </location>
</feature>
<comment type="subcellular location">
    <subcellularLocation>
        <location evidence="1">Cell membrane</location>
        <topology evidence="1">Multi-pass membrane protein</topology>
    </subcellularLocation>
</comment>
<keyword evidence="8" id="KW-0460">Magnesium</keyword>
<dbReference type="PROSITE" id="PS50846">
    <property type="entry name" value="HMA_2"/>
    <property type="match status" value="1"/>
</dbReference>
<evidence type="ECO:0000256" key="4">
    <source>
        <dbReference type="ARBA" id="ARBA00022475"/>
    </source>
</evidence>
<dbReference type="CDD" id="cd00371">
    <property type="entry name" value="HMA"/>
    <property type="match status" value="1"/>
</dbReference>
<evidence type="ECO:0000256" key="11">
    <source>
        <dbReference type="ARBA" id="ARBA00023065"/>
    </source>
</evidence>
<dbReference type="SUPFAM" id="SSF81653">
    <property type="entry name" value="Calcium ATPase, transduction domain A"/>
    <property type="match status" value="1"/>
</dbReference>
<keyword evidence="10 13" id="KW-1133">Transmembrane helix</keyword>
<feature type="transmembrane region" description="Helical" evidence="13">
    <location>
        <begin position="280"/>
        <end position="298"/>
    </location>
</feature>
<dbReference type="InterPro" id="IPR001757">
    <property type="entry name" value="P_typ_ATPase"/>
</dbReference>
<proteinExistence type="inferred from homology"/>
<evidence type="ECO:0000256" key="13">
    <source>
        <dbReference type="SAM" id="Phobius"/>
    </source>
</evidence>
<keyword evidence="4" id="KW-1003">Cell membrane</keyword>
<dbReference type="Gene3D" id="2.70.150.10">
    <property type="entry name" value="Calcium-transporting ATPase, cytoplasmic transduction domain A"/>
    <property type="match status" value="1"/>
</dbReference>
<evidence type="ECO:0000256" key="7">
    <source>
        <dbReference type="ARBA" id="ARBA00022723"/>
    </source>
</evidence>
<keyword evidence="12 13" id="KW-0472">Membrane</keyword>
<dbReference type="SUPFAM" id="SSF55008">
    <property type="entry name" value="HMA, heavy metal-associated domain"/>
    <property type="match status" value="1"/>
</dbReference>
<feature type="transmembrane region" description="Helical" evidence="13">
    <location>
        <begin position="253"/>
        <end position="274"/>
    </location>
</feature>
<reference evidence="15 16" key="1">
    <citation type="submission" date="2019-10" db="EMBL/GenBank/DDBJ databases">
        <title>Draft Genome Sequence of Cytophagaceae sp. SJW1-29.</title>
        <authorList>
            <person name="Choi A."/>
        </authorList>
    </citation>
    <scope>NUCLEOTIDE SEQUENCE [LARGE SCALE GENOMIC DNA]</scope>
    <source>
        <strain evidence="15 16">SJW1-29</strain>
    </source>
</reference>
<comment type="similarity">
    <text evidence="2">Belongs to the cation transport ATPase (P-type) (TC 3.A.3) family. Type IB subfamily.</text>
</comment>
<keyword evidence="9" id="KW-1278">Translocase</keyword>
<dbReference type="InterPro" id="IPR023298">
    <property type="entry name" value="ATPase_P-typ_TM_dom_sf"/>
</dbReference>
<keyword evidence="11" id="KW-0406">Ion transport</keyword>
<dbReference type="RefSeq" id="WP_152757043.1">
    <property type="nucleotide sequence ID" value="NZ_WHLY01000002.1"/>
</dbReference>
<feature type="transmembrane region" description="Helical" evidence="13">
    <location>
        <begin position="790"/>
        <end position="813"/>
    </location>
</feature>
<evidence type="ECO:0000256" key="5">
    <source>
        <dbReference type="ARBA" id="ARBA00022553"/>
    </source>
</evidence>
<dbReference type="SUPFAM" id="SSF56784">
    <property type="entry name" value="HAD-like"/>
    <property type="match status" value="1"/>
</dbReference>
<feature type="transmembrane region" description="Helical" evidence="13">
    <location>
        <begin position="221"/>
        <end position="241"/>
    </location>
</feature>
<organism evidence="15 16">
    <name type="scientific">Salmonirosea aquatica</name>
    <dbReference type="NCBI Taxonomy" id="2654236"/>
    <lineage>
        <taxon>Bacteria</taxon>
        <taxon>Pseudomonadati</taxon>
        <taxon>Bacteroidota</taxon>
        <taxon>Cytophagia</taxon>
        <taxon>Cytophagales</taxon>
        <taxon>Spirosomataceae</taxon>
        <taxon>Salmonirosea</taxon>
    </lineage>
</organism>
<sequence>MGKNEPNTQVPTAEPTLCYHCGERCRDEPISHDHHDFCCEGCQTVYDLLKENDLCQYYRFTDGKGNSPDVDFYQGKFAHLDLDDMRTKLLEFTDGRQERVNWLVPKMHCSSCIWLLEQLHRLHPGVRSSVVNFPEKTVRITFDPAQIRLSQLAELMARVGYEPYISLNDVENKRPPKWNRTRLYKIGIAGFAFGNIMMLSLPEYFNLGQSTEDQQLRGLFTTLNVALAVPVFFYSASEFFVSAGKALRGRYLNIDAPIALALLSVFLTSIYQVITQSGSGYFDSLAGAVFFMLLGRYFQDKTYASIAFDRDYKSYFPIAVAVVNDGVETRLPVQDLRPGDRIRVRNRELIPADATLASPATLIDYSFVSGEAEPVKRKKGDILYAGGRQCGPAIELEIVRRVSQSYLTQLWNNDAFTKEKEDQNQTLAARINRYFSVVVLALAAVTFVVWSVAGQWETAFNAFTTVLLVACPCALLLSATFTNGNLLSLFGKHGFYLKNAHALERLSRTDTVVFDKTGTITLPSEAEVEFVGVPLTAKEQSMFKTLATQSSHPLSRLLVKALPEVPTSKKAFTQFYEQEGAGIRAEWGRQSVRLGSFRWVGEGTGIPSEFGEGTPPQNPHVYVAVDGNIRGYFAIRPRYRPGLAATVATLQAENYDTYLLSGDQPTDPQFLGELFGDNSHLLFQQKPEQKLDFIKKLQQTQNRNVLMVGDGLNDAGALQQSDVGLAVSDDINNFSPACDVLLQGEKLPLLPRYIRLAQSGQRIIKTSFGISLLYNLVGVSFAITGQLSPAVSAILMPISSIFIVLFTTAATNYSARRWLRVK</sequence>
<feature type="domain" description="HMA" evidence="14">
    <location>
        <begin position="98"/>
        <end position="164"/>
    </location>
</feature>
<dbReference type="Gene3D" id="3.30.70.100">
    <property type="match status" value="1"/>
</dbReference>
<dbReference type="GO" id="GO:0005507">
    <property type="term" value="F:copper ion binding"/>
    <property type="evidence" value="ECO:0007669"/>
    <property type="project" value="TreeGrafter"/>
</dbReference>
<keyword evidence="16" id="KW-1185">Reference proteome</keyword>
<dbReference type="PANTHER" id="PTHR43520">
    <property type="entry name" value="ATP7, ISOFORM B"/>
    <property type="match status" value="1"/>
</dbReference>
<evidence type="ECO:0000313" key="15">
    <source>
        <dbReference type="EMBL" id="MPR32528.1"/>
    </source>
</evidence>
<dbReference type="AlphaFoldDB" id="A0A7C9FYG1"/>
<accession>A0A7C9FYG1</accession>
<gene>
    <name evidence="15" type="ORF">GBK04_03990</name>
</gene>
<evidence type="ECO:0000256" key="8">
    <source>
        <dbReference type="ARBA" id="ARBA00022842"/>
    </source>
</evidence>
<evidence type="ECO:0000256" key="3">
    <source>
        <dbReference type="ARBA" id="ARBA00022448"/>
    </source>
</evidence>
<dbReference type="EMBL" id="WHLY01000002">
    <property type="protein sequence ID" value="MPR32528.1"/>
    <property type="molecule type" value="Genomic_DNA"/>
</dbReference>
<dbReference type="Gene3D" id="3.40.50.1000">
    <property type="entry name" value="HAD superfamily/HAD-like"/>
    <property type="match status" value="1"/>
</dbReference>
<dbReference type="InterPro" id="IPR036412">
    <property type="entry name" value="HAD-like_sf"/>
</dbReference>
<dbReference type="SUPFAM" id="SSF81665">
    <property type="entry name" value="Calcium ATPase, transmembrane domain M"/>
    <property type="match status" value="1"/>
</dbReference>
<evidence type="ECO:0000259" key="14">
    <source>
        <dbReference type="PROSITE" id="PS50846"/>
    </source>
</evidence>
<name>A0A7C9FYG1_9BACT</name>
<dbReference type="GO" id="GO:0016887">
    <property type="term" value="F:ATP hydrolysis activity"/>
    <property type="evidence" value="ECO:0007669"/>
    <property type="project" value="InterPro"/>
</dbReference>
<evidence type="ECO:0000256" key="9">
    <source>
        <dbReference type="ARBA" id="ARBA00022967"/>
    </source>
</evidence>
<dbReference type="InterPro" id="IPR018303">
    <property type="entry name" value="ATPase_P-typ_P_site"/>
</dbReference>
<dbReference type="PRINTS" id="PR00119">
    <property type="entry name" value="CATATPASE"/>
</dbReference>
<dbReference type="Pfam" id="PF00702">
    <property type="entry name" value="Hydrolase"/>
    <property type="match status" value="1"/>
</dbReference>
<dbReference type="PANTHER" id="PTHR43520:SF5">
    <property type="entry name" value="CATION-TRANSPORTING P-TYPE ATPASE-RELATED"/>
    <property type="match status" value="1"/>
</dbReference>
<evidence type="ECO:0000256" key="10">
    <source>
        <dbReference type="ARBA" id="ARBA00022989"/>
    </source>
</evidence>
<dbReference type="InterPro" id="IPR006121">
    <property type="entry name" value="HMA_dom"/>
</dbReference>
<protein>
    <submittedName>
        <fullName evidence="15">HAD-IC family P-type ATPase</fullName>
    </submittedName>
</protein>
<dbReference type="InterPro" id="IPR021993">
    <property type="entry name" value="ATPase-cat-bd"/>
</dbReference>
<dbReference type="Pfam" id="PF00122">
    <property type="entry name" value="E1-E2_ATPase"/>
    <property type="match status" value="1"/>
</dbReference>
<evidence type="ECO:0000313" key="16">
    <source>
        <dbReference type="Proteomes" id="UP000479293"/>
    </source>
</evidence>
<feature type="transmembrane region" description="Helical" evidence="13">
    <location>
        <begin position="763"/>
        <end position="784"/>
    </location>
</feature>
<evidence type="ECO:0000256" key="12">
    <source>
        <dbReference type="ARBA" id="ARBA00023136"/>
    </source>
</evidence>
<feature type="transmembrane region" description="Helical" evidence="13">
    <location>
        <begin position="183"/>
        <end position="201"/>
    </location>
</feature>